<proteinExistence type="predicted"/>
<protein>
    <submittedName>
        <fullName evidence="1">Uncharacterized protein</fullName>
    </submittedName>
</protein>
<gene>
    <name evidence="1" type="ORF">FH039_06445</name>
</gene>
<reference evidence="1 2" key="1">
    <citation type="submission" date="2019-06" db="EMBL/GenBank/DDBJ databases">
        <title>Thermococcus indicus sp. nov., a Fe(III)-reducing hyperthermophilic archaeon isolated from the Onnuri vent field of the Central Indian Ocean ridge.</title>
        <authorList>
            <person name="Lim J.K."/>
            <person name="Kim Y.J."/>
            <person name="Kwon K.K."/>
        </authorList>
    </citation>
    <scope>NUCLEOTIDE SEQUENCE [LARGE SCALE GENOMIC DNA]</scope>
    <source>
        <strain evidence="1 2">IOH1</strain>
    </source>
</reference>
<dbReference type="KEGG" id="tic:FH039_06445"/>
<evidence type="ECO:0000313" key="2">
    <source>
        <dbReference type="Proteomes" id="UP000306007"/>
    </source>
</evidence>
<accession>A0A4Y5SK33</accession>
<dbReference type="GeneID" id="40474807"/>
<dbReference type="RefSeq" id="WP_139680650.1">
    <property type="nucleotide sequence ID" value="NZ_CP040846.1"/>
</dbReference>
<name>A0A4Y5SK33_9EURY</name>
<dbReference type="AlphaFoldDB" id="A0A4Y5SK33"/>
<dbReference type="OrthoDB" id="94574at2157"/>
<evidence type="ECO:0000313" key="1">
    <source>
        <dbReference type="EMBL" id="QDA31307.1"/>
    </source>
</evidence>
<dbReference type="EMBL" id="CP040846">
    <property type="protein sequence ID" value="QDA31307.1"/>
    <property type="molecule type" value="Genomic_DNA"/>
</dbReference>
<dbReference type="Proteomes" id="UP000306007">
    <property type="component" value="Chromosome"/>
</dbReference>
<keyword evidence="2" id="KW-1185">Reference proteome</keyword>
<organism evidence="1 2">
    <name type="scientific">Thermococcus indicus</name>
    <dbReference type="NCBI Taxonomy" id="2586643"/>
    <lineage>
        <taxon>Archaea</taxon>
        <taxon>Methanobacteriati</taxon>
        <taxon>Methanobacteriota</taxon>
        <taxon>Thermococci</taxon>
        <taxon>Thermococcales</taxon>
        <taxon>Thermococcaceae</taxon>
        <taxon>Thermococcus</taxon>
    </lineage>
</organism>
<sequence length="204" mass="22740">MKVEIEAFMEPPSIEECLRKAALDALVDETVRVRGDFVSELFHPGPWERFKECTRPKASVEFSVGGLFIARGEEDYLRFAEGILSIGAVARGRFEVALRLAGLTETHLLADPVDDGVQLSFAGFYGMVRLSEGGITFSTEESTVQVPLEDYLGAEERFLSSLAFDLRELFETCSKHGLERAFLENTRPVRLLLKVIGYENGVGR</sequence>